<dbReference type="InterPro" id="IPR006037">
    <property type="entry name" value="RCK_C"/>
</dbReference>
<evidence type="ECO:0000256" key="5">
    <source>
        <dbReference type="ARBA" id="ARBA00022692"/>
    </source>
</evidence>
<dbReference type="GO" id="GO:0008324">
    <property type="term" value="F:monoatomic cation transmembrane transporter activity"/>
    <property type="evidence" value="ECO:0007669"/>
    <property type="project" value="InterPro"/>
</dbReference>
<evidence type="ECO:0000256" key="8">
    <source>
        <dbReference type="ARBA" id="ARBA00023136"/>
    </source>
</evidence>
<reference evidence="12" key="1">
    <citation type="submission" date="2022-10" db="EMBL/GenBank/DDBJ databases">
        <title>The WGS of Solirubrobacter ginsenosidimutans DSM 21036.</title>
        <authorList>
            <person name="Jiang Z."/>
        </authorList>
    </citation>
    <scope>NUCLEOTIDE SEQUENCE</scope>
    <source>
        <strain evidence="12">DSM 21036</strain>
    </source>
</reference>
<comment type="caution">
    <text evidence="12">The sequence shown here is derived from an EMBL/GenBank/DDBJ whole genome shotgun (WGS) entry which is preliminary data.</text>
</comment>
<dbReference type="PROSITE" id="PS51202">
    <property type="entry name" value="RCK_C"/>
    <property type="match status" value="1"/>
</dbReference>
<evidence type="ECO:0000256" key="1">
    <source>
        <dbReference type="ARBA" id="ARBA00004651"/>
    </source>
</evidence>
<dbReference type="Pfam" id="PF00999">
    <property type="entry name" value="Na_H_Exchanger"/>
    <property type="match status" value="1"/>
</dbReference>
<feature type="transmembrane region" description="Helical" evidence="10">
    <location>
        <begin position="275"/>
        <end position="292"/>
    </location>
</feature>
<dbReference type="NCBIfam" id="NF003716">
    <property type="entry name" value="PRK05326.1-3"/>
    <property type="match status" value="1"/>
</dbReference>
<dbReference type="InterPro" id="IPR036721">
    <property type="entry name" value="RCK_C_sf"/>
</dbReference>
<feature type="transmembrane region" description="Helical" evidence="10">
    <location>
        <begin position="304"/>
        <end position="327"/>
    </location>
</feature>
<feature type="transmembrane region" description="Helical" evidence="10">
    <location>
        <begin position="189"/>
        <end position="214"/>
    </location>
</feature>
<evidence type="ECO:0000259" key="11">
    <source>
        <dbReference type="PROSITE" id="PS51202"/>
    </source>
</evidence>
<gene>
    <name evidence="12" type="ORF">OM076_27005</name>
</gene>
<dbReference type="Gene3D" id="3.30.70.1450">
    <property type="entry name" value="Regulator of K+ conductance, C-terminal domain"/>
    <property type="match status" value="1"/>
</dbReference>
<dbReference type="PANTHER" id="PTHR32507">
    <property type="entry name" value="NA(+)/H(+) ANTIPORTER 1"/>
    <property type="match status" value="1"/>
</dbReference>
<feature type="transmembrane region" description="Helical" evidence="10">
    <location>
        <begin position="124"/>
        <end position="143"/>
    </location>
</feature>
<keyword evidence="6 10" id="KW-1133">Transmembrane helix</keyword>
<evidence type="ECO:0000256" key="3">
    <source>
        <dbReference type="ARBA" id="ARBA00022449"/>
    </source>
</evidence>
<dbReference type="AlphaFoldDB" id="A0A9X3S1Y3"/>
<comment type="subcellular location">
    <subcellularLocation>
        <location evidence="1">Cell membrane</location>
        <topology evidence="1">Multi-pass membrane protein</topology>
    </subcellularLocation>
</comment>
<name>A0A9X3S1Y3_9ACTN</name>
<feature type="transmembrane region" description="Helical" evidence="10">
    <location>
        <begin position="29"/>
        <end position="52"/>
    </location>
</feature>
<organism evidence="12 13">
    <name type="scientific">Solirubrobacter ginsenosidimutans</name>
    <dbReference type="NCBI Taxonomy" id="490573"/>
    <lineage>
        <taxon>Bacteria</taxon>
        <taxon>Bacillati</taxon>
        <taxon>Actinomycetota</taxon>
        <taxon>Thermoleophilia</taxon>
        <taxon>Solirubrobacterales</taxon>
        <taxon>Solirubrobacteraceae</taxon>
        <taxon>Solirubrobacter</taxon>
    </lineage>
</organism>
<keyword evidence="2" id="KW-0813">Transport</keyword>
<dbReference type="NCBIfam" id="NF003715">
    <property type="entry name" value="PRK05326.1-2"/>
    <property type="match status" value="1"/>
</dbReference>
<keyword evidence="7" id="KW-0406">Ion transport</keyword>
<dbReference type="InterPro" id="IPR038770">
    <property type="entry name" value="Na+/solute_symporter_sf"/>
</dbReference>
<evidence type="ECO:0000256" key="6">
    <source>
        <dbReference type="ARBA" id="ARBA00022989"/>
    </source>
</evidence>
<dbReference type="SUPFAM" id="SSF116726">
    <property type="entry name" value="TrkA C-terminal domain-like"/>
    <property type="match status" value="1"/>
</dbReference>
<dbReference type="GO" id="GO:0006813">
    <property type="term" value="P:potassium ion transport"/>
    <property type="evidence" value="ECO:0007669"/>
    <property type="project" value="InterPro"/>
</dbReference>
<dbReference type="Gene3D" id="1.20.1530.20">
    <property type="match status" value="1"/>
</dbReference>
<dbReference type="PANTHER" id="PTHR32507:SF7">
    <property type="entry name" value="K(+)_H(+) ANTIPORTER NHAP2"/>
    <property type="match status" value="1"/>
</dbReference>
<feature type="transmembrane region" description="Helical" evidence="10">
    <location>
        <begin position="334"/>
        <end position="351"/>
    </location>
</feature>
<dbReference type="Pfam" id="PF02080">
    <property type="entry name" value="TrkA_C"/>
    <property type="match status" value="1"/>
</dbReference>
<feature type="domain" description="RCK C-terminal" evidence="11">
    <location>
        <begin position="403"/>
        <end position="484"/>
    </location>
</feature>
<feature type="region of interest" description="Disordered" evidence="9">
    <location>
        <begin position="494"/>
        <end position="524"/>
    </location>
</feature>
<dbReference type="GO" id="GO:0015297">
    <property type="term" value="F:antiporter activity"/>
    <property type="evidence" value="ECO:0007669"/>
    <property type="project" value="UniProtKB-KW"/>
</dbReference>
<dbReference type="EMBL" id="JAPDOD010000029">
    <property type="protein sequence ID" value="MDA0163950.1"/>
    <property type="molecule type" value="Genomic_DNA"/>
</dbReference>
<feature type="transmembrane region" description="Helical" evidence="10">
    <location>
        <begin position="363"/>
        <end position="382"/>
    </location>
</feature>
<dbReference type="GO" id="GO:1902600">
    <property type="term" value="P:proton transmembrane transport"/>
    <property type="evidence" value="ECO:0007669"/>
    <property type="project" value="InterPro"/>
</dbReference>
<feature type="transmembrane region" description="Helical" evidence="10">
    <location>
        <begin position="246"/>
        <end position="263"/>
    </location>
</feature>
<protein>
    <submittedName>
        <fullName evidence="12">Potassium/proton antiporter</fullName>
    </submittedName>
</protein>
<proteinExistence type="predicted"/>
<evidence type="ECO:0000256" key="10">
    <source>
        <dbReference type="SAM" id="Phobius"/>
    </source>
</evidence>
<dbReference type="GO" id="GO:0005886">
    <property type="term" value="C:plasma membrane"/>
    <property type="evidence" value="ECO:0007669"/>
    <property type="project" value="UniProtKB-SubCell"/>
</dbReference>
<feature type="transmembrane region" description="Helical" evidence="10">
    <location>
        <begin position="221"/>
        <end position="240"/>
    </location>
</feature>
<keyword evidence="8 10" id="KW-0472">Membrane</keyword>
<dbReference type="RefSeq" id="WP_270043199.1">
    <property type="nucleotide sequence ID" value="NZ_JAPDOD010000029.1"/>
</dbReference>
<evidence type="ECO:0000313" key="12">
    <source>
        <dbReference type="EMBL" id="MDA0163950.1"/>
    </source>
</evidence>
<accession>A0A9X3S1Y3</accession>
<evidence type="ECO:0000313" key="13">
    <source>
        <dbReference type="Proteomes" id="UP001149140"/>
    </source>
</evidence>
<evidence type="ECO:0000256" key="4">
    <source>
        <dbReference type="ARBA" id="ARBA00022475"/>
    </source>
</evidence>
<sequence length="596" mass="62879">MDVGLVALAVGALLTAGIGASLLAGRLRLPGLVLVLILGMVLGSDGLQWINFGEKPEDYDVAQNAAIMALALILYEGGLSSGWAEIKPVIRVSVLLATVGTALTAGITAVAAALLFTELSNLEALILGSTVAATDAAAVFAVLRGSTLRRKLARTLEGESGVNDPIAVLLVLASIDAINHPDFGLLDALWLGVSELAVGAAVGLAIGGFGVWVLQRVTLPSAGLYPVASVAFAAMAYGGADTLGGTGFLAVFLAGLVIGSATSPARRTIITFHEGLAWVAQLALFLLLGLLVNPGDLISIIPEGAAIAIVTAVFARPLASVIVAYGFTLPERLMLGWAGLRGATPIVFATFPVTEDIPHGELIFQVAFFVVLFSTILQGLTIEPVARWLGVTSDEAAIPAPLVEPVLLNRLGAETMQFPVRPDDAIAGHPVRELGLPREALLNVIVRGERAIPPRGSTVIQVGDQLHVLVRQEVAVEFRELMRRWRKGPIGLEERPRRRPRSRPSVTSIRPWQPDDGDPQRPKTLAGNEVVEQLRTRRDEPGALVLLEDGRYGVSGPLMAVGPSGELQAFARRRLANATSPGERAWWQEVVGALAR</sequence>
<evidence type="ECO:0000256" key="9">
    <source>
        <dbReference type="SAM" id="MobiDB-lite"/>
    </source>
</evidence>
<keyword evidence="5 10" id="KW-0812">Transmembrane</keyword>
<keyword evidence="4" id="KW-1003">Cell membrane</keyword>
<feature type="transmembrane region" description="Helical" evidence="10">
    <location>
        <begin position="64"/>
        <end position="84"/>
    </location>
</feature>
<feature type="transmembrane region" description="Helical" evidence="10">
    <location>
        <begin position="90"/>
        <end position="117"/>
    </location>
</feature>
<keyword evidence="3" id="KW-0050">Antiport</keyword>
<dbReference type="InterPro" id="IPR006153">
    <property type="entry name" value="Cation/H_exchanger_TM"/>
</dbReference>
<evidence type="ECO:0000256" key="7">
    <source>
        <dbReference type="ARBA" id="ARBA00023065"/>
    </source>
</evidence>
<keyword evidence="13" id="KW-1185">Reference proteome</keyword>
<dbReference type="Proteomes" id="UP001149140">
    <property type="component" value="Unassembled WGS sequence"/>
</dbReference>
<evidence type="ECO:0000256" key="2">
    <source>
        <dbReference type="ARBA" id="ARBA00022448"/>
    </source>
</evidence>